<dbReference type="EMBL" id="FNHI01000001">
    <property type="protein sequence ID" value="SDL81763.1"/>
    <property type="molecule type" value="Genomic_DNA"/>
</dbReference>
<accession>A0A1G9N5U4</accession>
<dbReference type="PANTHER" id="PTHR36529">
    <property type="entry name" value="SLL1095 PROTEIN"/>
    <property type="match status" value="1"/>
</dbReference>
<name>A0A1G9N5U4_9ACTN</name>
<feature type="region of interest" description="Disordered" evidence="1">
    <location>
        <begin position="208"/>
        <end position="230"/>
    </location>
</feature>
<evidence type="ECO:0000313" key="3">
    <source>
        <dbReference type="Proteomes" id="UP000199063"/>
    </source>
</evidence>
<dbReference type="Gene3D" id="3.90.550.10">
    <property type="entry name" value="Spore Coat Polysaccharide Biosynthesis Protein SpsA, Chain A"/>
    <property type="match status" value="1"/>
</dbReference>
<dbReference type="InterPro" id="IPR018641">
    <property type="entry name" value="Trfase_1_rSAM/seldom-assoc"/>
</dbReference>
<gene>
    <name evidence="2" type="ORF">SAMN05444921_101487</name>
</gene>
<proteinExistence type="predicted"/>
<evidence type="ECO:0000256" key="1">
    <source>
        <dbReference type="SAM" id="MobiDB-lite"/>
    </source>
</evidence>
<dbReference type="OrthoDB" id="9798250at2"/>
<dbReference type="PANTHER" id="PTHR36529:SF1">
    <property type="entry name" value="GLYCOSYLTRANSFERASE"/>
    <property type="match status" value="1"/>
</dbReference>
<evidence type="ECO:0000313" key="2">
    <source>
        <dbReference type="EMBL" id="SDL81763.1"/>
    </source>
</evidence>
<dbReference type="Proteomes" id="UP000199063">
    <property type="component" value="Unassembled WGS sequence"/>
</dbReference>
<dbReference type="AlphaFoldDB" id="A0A1G9N5U4"/>
<evidence type="ECO:0008006" key="4">
    <source>
        <dbReference type="Google" id="ProtNLM"/>
    </source>
</evidence>
<dbReference type="RefSeq" id="WP_093652079.1">
    <property type="nucleotide sequence ID" value="NZ_FNHI01000001.1"/>
</dbReference>
<feature type="compositionally biased region" description="Basic and acidic residues" evidence="1">
    <location>
        <begin position="211"/>
        <end position="220"/>
    </location>
</feature>
<dbReference type="STRING" id="1196353.SAMN05444921_101487"/>
<sequence length="230" mass="23804">MTTLLVIAKEPVPGRVKTRLCPPFSPAQAALLAEAALADTLAVVAGLAAERRVLVLDGTARDWLPEGFDVVPQGPGPLDERLAAAFSLSAGPALLVGMDTPQLSAALLAPALAPRAWHEHDAWFGPAADGGFWALGLAVPDPELLRGVPMSVPETGAAQRRRLVDAGLRVGDLPTLRDVDTAADARLVARDAAGSRFAALYARLVPASGPDRADGCRPRPGDGSSPADPR</sequence>
<protein>
    <recommendedName>
        <fullName evidence="4">Glycosyltransferase</fullName>
    </recommendedName>
</protein>
<reference evidence="3" key="1">
    <citation type="submission" date="2016-10" db="EMBL/GenBank/DDBJ databases">
        <authorList>
            <person name="Varghese N."/>
            <person name="Submissions S."/>
        </authorList>
    </citation>
    <scope>NUCLEOTIDE SEQUENCE [LARGE SCALE GENOMIC DNA]</scope>
    <source>
        <strain evidence="3">CGMCC 4.7042</strain>
    </source>
</reference>
<organism evidence="2 3">
    <name type="scientific">Streptomyces wuyuanensis</name>
    <dbReference type="NCBI Taxonomy" id="1196353"/>
    <lineage>
        <taxon>Bacteria</taxon>
        <taxon>Bacillati</taxon>
        <taxon>Actinomycetota</taxon>
        <taxon>Actinomycetes</taxon>
        <taxon>Kitasatosporales</taxon>
        <taxon>Streptomycetaceae</taxon>
        <taxon>Streptomyces</taxon>
    </lineage>
</organism>
<dbReference type="SUPFAM" id="SSF53448">
    <property type="entry name" value="Nucleotide-diphospho-sugar transferases"/>
    <property type="match status" value="1"/>
</dbReference>
<dbReference type="InterPro" id="IPR029044">
    <property type="entry name" value="Nucleotide-diphossugar_trans"/>
</dbReference>
<dbReference type="Pfam" id="PF09837">
    <property type="entry name" value="DUF2064"/>
    <property type="match status" value="1"/>
</dbReference>
<dbReference type="GeneID" id="40827821"/>
<keyword evidence="3" id="KW-1185">Reference proteome</keyword>